<reference evidence="2 3" key="1">
    <citation type="journal article" date="2005" name="Arch. Microbiol.">
        <title>The genome sequence of an anaerobic aromatic-degrading denitrifying bacterium, strain EbN1.</title>
        <authorList>
            <person name="Rabus R."/>
            <person name="Kube M."/>
            <person name="Heider J."/>
            <person name="Beck A."/>
            <person name="Heitmann K."/>
            <person name="Widdel F."/>
            <person name="Reinhardt R."/>
        </authorList>
    </citation>
    <scope>NUCLEOTIDE SEQUENCE [LARGE SCALE GENOMIC DNA]</scope>
    <source>
        <strain evidence="2 3">EbN1</strain>
    </source>
</reference>
<dbReference type="HOGENOM" id="CLU_2630437_0_0_4"/>
<sequence>MGVVAARPRRHVKDDLDRRRRGELGAVGRRTDRHRRVLREGGGSQAEAGEKTGGKGVADQGLHVFLLVSIESPRFPM</sequence>
<evidence type="ECO:0000313" key="3">
    <source>
        <dbReference type="Proteomes" id="UP000006552"/>
    </source>
</evidence>
<feature type="compositionally biased region" description="Basic and acidic residues" evidence="1">
    <location>
        <begin position="12"/>
        <end position="23"/>
    </location>
</feature>
<evidence type="ECO:0000313" key="2">
    <source>
        <dbReference type="EMBL" id="CAI08019.1"/>
    </source>
</evidence>
<accession>Q5P3U5</accession>
<dbReference type="Proteomes" id="UP000006552">
    <property type="component" value="Chromosome"/>
</dbReference>
<keyword evidence="3" id="KW-1185">Reference proteome</keyword>
<evidence type="ECO:0000256" key="1">
    <source>
        <dbReference type="SAM" id="MobiDB-lite"/>
    </source>
</evidence>
<dbReference type="EMBL" id="CR555306">
    <property type="protein sequence ID" value="CAI08019.1"/>
    <property type="molecule type" value="Genomic_DNA"/>
</dbReference>
<dbReference type="KEGG" id="eba:ebA3351"/>
<feature type="region of interest" description="Disordered" evidence="1">
    <location>
        <begin position="1"/>
        <end position="55"/>
    </location>
</feature>
<proteinExistence type="predicted"/>
<name>Q5P3U5_AROAE</name>
<gene>
    <name evidence="2" type="ORF">ebA3351</name>
</gene>
<dbReference type="AlphaFoldDB" id="Q5P3U5"/>
<protein>
    <submittedName>
        <fullName evidence="2">Uncharacterized protein</fullName>
    </submittedName>
</protein>
<dbReference type="STRING" id="76114.ebA3351"/>
<organism evidence="2 3">
    <name type="scientific">Aromatoleum aromaticum (strain DSM 19018 / LMG 30748 / EbN1)</name>
    <name type="common">Azoarcus sp. (strain EbN1)</name>
    <dbReference type="NCBI Taxonomy" id="76114"/>
    <lineage>
        <taxon>Bacteria</taxon>
        <taxon>Pseudomonadati</taxon>
        <taxon>Pseudomonadota</taxon>
        <taxon>Betaproteobacteria</taxon>
        <taxon>Rhodocyclales</taxon>
        <taxon>Rhodocyclaceae</taxon>
        <taxon>Aromatoleum</taxon>
    </lineage>
</organism>